<dbReference type="InterPro" id="IPR051599">
    <property type="entry name" value="Cell_Envelope_Assoc"/>
</dbReference>
<dbReference type="Gene3D" id="3.40.50.620">
    <property type="entry name" value="HUPs"/>
    <property type="match status" value="1"/>
</dbReference>
<dbReference type="Proteomes" id="UP000306327">
    <property type="component" value="Unassembled WGS sequence"/>
</dbReference>
<dbReference type="InterPro" id="IPR003848">
    <property type="entry name" value="DUF218"/>
</dbReference>
<name>A0AB38PBN6_9ENTR</name>
<dbReference type="AlphaFoldDB" id="A0AB38PBN6"/>
<evidence type="ECO:0000259" key="1">
    <source>
        <dbReference type="Pfam" id="PF02698"/>
    </source>
</evidence>
<dbReference type="GO" id="GO:0005886">
    <property type="term" value="C:plasma membrane"/>
    <property type="evidence" value="ECO:0007669"/>
    <property type="project" value="TreeGrafter"/>
</dbReference>
<dbReference type="CDD" id="cd06259">
    <property type="entry name" value="YdcF-like"/>
    <property type="match status" value="1"/>
</dbReference>
<accession>A0AB38PBN6</accession>
<dbReference type="PANTHER" id="PTHR30336">
    <property type="entry name" value="INNER MEMBRANE PROTEIN, PROBABLE PERMEASE"/>
    <property type="match status" value="1"/>
</dbReference>
<dbReference type="EMBL" id="QGAL01000001">
    <property type="protein sequence ID" value="TKK23762.1"/>
    <property type="molecule type" value="Genomic_DNA"/>
</dbReference>
<dbReference type="Pfam" id="PF02698">
    <property type="entry name" value="DUF218"/>
    <property type="match status" value="1"/>
</dbReference>
<comment type="caution">
    <text evidence="2">The sequence shown here is derived from an EMBL/GenBank/DDBJ whole genome shotgun (WGS) entry which is preliminary data.</text>
</comment>
<sequence>MTLALFPCLPEATLNAANVAGRWLAQDDLQPNAPVDLVILAGNAVIPAIDAACRVASEQGVPLLISGGIGHSTTFLYAAIARHPRYNRIPTTGRAEAAILADIAREVWSIPPERILVEDQSTNCGENARFSWERIKQTGLTPERVLVVQDPTMQRRTMATFAHVCRDEPAAPLFISHPGLTPVLQNSDNGLTFSGGHEGLWPVERYVSLLLGELPRLWDDINGYGPAGRGFIVHVDFPAEVQAAWRILREDAILTEALESRSLI</sequence>
<dbReference type="InterPro" id="IPR014729">
    <property type="entry name" value="Rossmann-like_a/b/a_fold"/>
</dbReference>
<proteinExistence type="predicted"/>
<dbReference type="RefSeq" id="WP_137272139.1">
    <property type="nucleotide sequence ID" value="NZ_QGAL01000001.1"/>
</dbReference>
<dbReference type="PANTHER" id="PTHR30336:SF20">
    <property type="entry name" value="DUF218 DOMAIN-CONTAINING PROTEIN"/>
    <property type="match status" value="1"/>
</dbReference>
<dbReference type="Gene3D" id="1.10.3620.10">
    <property type="entry name" value="YdcF like domain"/>
    <property type="match status" value="1"/>
</dbReference>
<protein>
    <recommendedName>
        <fullName evidence="1">DUF218 domain-containing protein</fullName>
    </recommendedName>
</protein>
<gene>
    <name evidence="2" type="ORF">EcCFBP13530_06380</name>
</gene>
<feature type="domain" description="DUF218" evidence="1">
    <location>
        <begin position="38"/>
        <end position="168"/>
    </location>
</feature>
<reference evidence="2 3" key="1">
    <citation type="journal article" date="2019" name="Sci. Rep.">
        <title>Differences in resource use lead to coexistence of seed-transmitted microbial populations.</title>
        <authorList>
            <person name="Torres-Cortes G."/>
            <person name="Garcia B.J."/>
            <person name="Compant S."/>
            <person name="Rezki S."/>
            <person name="Jones P."/>
            <person name="Preveaux A."/>
            <person name="Briand M."/>
            <person name="Roulet A."/>
            <person name="Bouchez O."/>
            <person name="Jacobson D."/>
            <person name="Barret M."/>
        </authorList>
    </citation>
    <scope>NUCLEOTIDE SEQUENCE [LARGE SCALE GENOMIC DNA]</scope>
    <source>
        <strain evidence="2 3">CFBP13530</strain>
    </source>
</reference>
<evidence type="ECO:0000313" key="3">
    <source>
        <dbReference type="Proteomes" id="UP000306327"/>
    </source>
</evidence>
<evidence type="ECO:0000313" key="2">
    <source>
        <dbReference type="EMBL" id="TKK23762.1"/>
    </source>
</evidence>
<organism evidence="2 3">
    <name type="scientific">Enterobacter cancerogenus</name>
    <dbReference type="NCBI Taxonomy" id="69218"/>
    <lineage>
        <taxon>Bacteria</taxon>
        <taxon>Pseudomonadati</taxon>
        <taxon>Pseudomonadota</taxon>
        <taxon>Gammaproteobacteria</taxon>
        <taxon>Enterobacterales</taxon>
        <taxon>Enterobacteriaceae</taxon>
        <taxon>Enterobacter</taxon>
        <taxon>Enterobacter cloacae complex</taxon>
    </lineage>
</organism>